<feature type="non-terminal residue" evidence="2">
    <location>
        <position position="1"/>
    </location>
</feature>
<accession>A0A392S0Y2</accession>
<dbReference type="AlphaFoldDB" id="A0A392S0Y2"/>
<sequence>QGANSEEEKPLNEDDLKAWDLDFVKVDTATLFELILAPNYLDIKSLLDLTCQQWRS</sequence>
<protein>
    <submittedName>
        <fullName evidence="2">SKP1-like protein</fullName>
    </submittedName>
</protein>
<comment type="caution">
    <text evidence="2">The sequence shown here is derived from an EMBL/GenBank/DDBJ whole genome shotgun (WGS) entry which is preliminary data.</text>
</comment>
<dbReference type="Gene3D" id="3.30.710.10">
    <property type="entry name" value="Potassium Channel Kv1.1, Chain A"/>
    <property type="match status" value="1"/>
</dbReference>
<dbReference type="InterPro" id="IPR016897">
    <property type="entry name" value="SKP1"/>
</dbReference>
<name>A0A392S0Y2_9FABA</name>
<dbReference type="EMBL" id="LXQA010299658">
    <property type="protein sequence ID" value="MCI42057.1"/>
    <property type="molecule type" value="Genomic_DNA"/>
</dbReference>
<evidence type="ECO:0000313" key="2">
    <source>
        <dbReference type="EMBL" id="MCI42057.1"/>
    </source>
</evidence>
<keyword evidence="3" id="KW-1185">Reference proteome</keyword>
<dbReference type="Proteomes" id="UP000265520">
    <property type="component" value="Unassembled WGS sequence"/>
</dbReference>
<organism evidence="2 3">
    <name type="scientific">Trifolium medium</name>
    <dbReference type="NCBI Taxonomy" id="97028"/>
    <lineage>
        <taxon>Eukaryota</taxon>
        <taxon>Viridiplantae</taxon>
        <taxon>Streptophyta</taxon>
        <taxon>Embryophyta</taxon>
        <taxon>Tracheophyta</taxon>
        <taxon>Spermatophyta</taxon>
        <taxon>Magnoliopsida</taxon>
        <taxon>eudicotyledons</taxon>
        <taxon>Gunneridae</taxon>
        <taxon>Pentapetalae</taxon>
        <taxon>rosids</taxon>
        <taxon>fabids</taxon>
        <taxon>Fabales</taxon>
        <taxon>Fabaceae</taxon>
        <taxon>Papilionoideae</taxon>
        <taxon>50 kb inversion clade</taxon>
        <taxon>NPAAA clade</taxon>
        <taxon>Hologalegina</taxon>
        <taxon>IRL clade</taxon>
        <taxon>Trifolieae</taxon>
        <taxon>Trifolium</taxon>
    </lineage>
</organism>
<reference evidence="2 3" key="1">
    <citation type="journal article" date="2018" name="Front. Plant Sci.">
        <title>Red Clover (Trifolium pratense) and Zigzag Clover (T. medium) - A Picture of Genomic Similarities and Differences.</title>
        <authorList>
            <person name="Dluhosova J."/>
            <person name="Istvanek J."/>
            <person name="Nedelnik J."/>
            <person name="Repkova J."/>
        </authorList>
    </citation>
    <scope>NUCLEOTIDE SEQUENCE [LARGE SCALE GENOMIC DNA]</scope>
    <source>
        <strain evidence="3">cv. 10/8</strain>
        <tissue evidence="2">Leaf</tissue>
    </source>
</reference>
<proteinExistence type="predicted"/>
<dbReference type="InterPro" id="IPR011333">
    <property type="entry name" value="SKP1/BTB/POZ_sf"/>
</dbReference>
<dbReference type="GO" id="GO:0006511">
    <property type="term" value="P:ubiquitin-dependent protein catabolic process"/>
    <property type="evidence" value="ECO:0007669"/>
    <property type="project" value="InterPro"/>
</dbReference>
<evidence type="ECO:0000313" key="3">
    <source>
        <dbReference type="Proteomes" id="UP000265520"/>
    </source>
</evidence>
<dbReference type="InterPro" id="IPR036296">
    <property type="entry name" value="SKP1-like_dim_sf"/>
</dbReference>
<comment type="pathway">
    <text evidence="1">Protein modification; protein ubiquitination.</text>
</comment>
<evidence type="ECO:0000256" key="1">
    <source>
        <dbReference type="ARBA" id="ARBA00004906"/>
    </source>
</evidence>
<dbReference type="SUPFAM" id="SSF81382">
    <property type="entry name" value="Skp1 dimerisation domain-like"/>
    <property type="match status" value="1"/>
</dbReference>
<dbReference type="PANTHER" id="PTHR11165">
    <property type="entry name" value="SKP1"/>
    <property type="match status" value="1"/>
</dbReference>